<dbReference type="FunFam" id="3.40.50.1820:FF:000080">
    <property type="entry name" value="Alpha/beta hydrolase"/>
    <property type="match status" value="1"/>
</dbReference>
<evidence type="ECO:0000313" key="4">
    <source>
        <dbReference type="EMBL" id="GAM56154.1"/>
    </source>
</evidence>
<dbReference type="Proteomes" id="UP000031671">
    <property type="component" value="Unassembled WGS sequence"/>
</dbReference>
<dbReference type="NCBIfam" id="NF003438">
    <property type="entry name" value="PRK04966.1"/>
    <property type="match status" value="1"/>
</dbReference>
<keyword evidence="5" id="KW-1185">Reference proteome</keyword>
<dbReference type="NCBIfam" id="NF008218">
    <property type="entry name" value="PRK10985.1"/>
    <property type="match status" value="1"/>
</dbReference>
<accession>A0A0B8NZH8</accession>
<dbReference type="GO" id="GO:0047372">
    <property type="term" value="F:monoacylglycerol lipase activity"/>
    <property type="evidence" value="ECO:0007669"/>
    <property type="project" value="TreeGrafter"/>
</dbReference>
<gene>
    <name evidence="4" type="ORF">JCM19231_5249</name>
</gene>
<comment type="caution">
    <text evidence="4">The sequence shown here is derived from an EMBL/GenBank/DDBJ whole genome shotgun (WGS) entry which is preliminary data.</text>
</comment>
<proteinExistence type="inferred from homology"/>
<sequence length="405" mass="46260">MDTLFKPHWSMTNPHLQTLLPRFVRKAPLFTPMWECIQTPDSDFLDLAWSEDWNQLQAYRKPIFVLFHGLEGSFNSPYANGLMQAFAQRGWLSVMMHFRGCSGKPNKQARAYHSGETEDARLFLEHLHQRFPYNPKVAVGISLGGNMLVNYLAKYADQPLLNEATIISAPLDLAACSKRIERGFSKLYNSYLLGSLKQSALQKLHLLEDKLGIDRETIQNMRFLHQFDDAITAPLHGFLNARDYYQKCSGLPKLNQTSIPINLIHAKDDPFMTDEVIPNFKLADNITYHLMPKGGHVGFIQGTPSSPKFWLEMVVPAFYDKFVSSIYYQDVNHDRTLQEISPETLENLVKEFVLREGTDYGSVEASLQDKVDQVLMQLKNGQAVIVYSELHETIDIKVSQNSQLL</sequence>
<dbReference type="InterPro" id="IPR010648">
    <property type="entry name" value="UPF0270"/>
</dbReference>
<dbReference type="Pfam" id="PF00561">
    <property type="entry name" value="Abhydrolase_1"/>
    <property type="match status" value="1"/>
</dbReference>
<keyword evidence="4" id="KW-0378">Hydrolase</keyword>
<evidence type="ECO:0000313" key="5">
    <source>
        <dbReference type="Proteomes" id="UP000031671"/>
    </source>
</evidence>
<dbReference type="Gene3D" id="3.40.50.1820">
    <property type="entry name" value="alpha/beta hydrolase"/>
    <property type="match status" value="1"/>
</dbReference>
<feature type="domain" description="AB hydrolase-1" evidence="3">
    <location>
        <begin position="62"/>
        <end position="302"/>
    </location>
</feature>
<organism evidence="4 5">
    <name type="scientific">Vibrio ishigakensis</name>
    <dbReference type="NCBI Taxonomy" id="1481914"/>
    <lineage>
        <taxon>Bacteria</taxon>
        <taxon>Pseudomonadati</taxon>
        <taxon>Pseudomonadota</taxon>
        <taxon>Gammaproteobacteria</taxon>
        <taxon>Vibrionales</taxon>
        <taxon>Vibrionaceae</taxon>
        <taxon>Vibrio</taxon>
    </lineage>
</organism>
<dbReference type="Gene3D" id="1.10.10.610">
    <property type="entry name" value="YehU-like"/>
    <property type="match status" value="1"/>
</dbReference>
<reference evidence="4 5" key="2">
    <citation type="submission" date="2015-01" db="EMBL/GenBank/DDBJ databases">
        <authorList>
            <consortium name="NBRP consortium"/>
            <person name="Sawabe T."/>
            <person name="Meirelles P."/>
            <person name="Feng G."/>
            <person name="Sayaka M."/>
            <person name="Hattori M."/>
            <person name="Ohkuma M."/>
        </authorList>
    </citation>
    <scope>NUCLEOTIDE SEQUENCE [LARGE SCALE GENOMIC DNA]</scope>
    <source>
        <strain evidence="5">JCM 19231</strain>
    </source>
</reference>
<evidence type="ECO:0000256" key="2">
    <source>
        <dbReference type="ARBA" id="ARBA00010884"/>
    </source>
</evidence>
<evidence type="ECO:0000259" key="3">
    <source>
        <dbReference type="Pfam" id="PF00561"/>
    </source>
</evidence>
<dbReference type="AlphaFoldDB" id="A0A0B8NZH8"/>
<dbReference type="EMBL" id="BBRZ01000024">
    <property type="protein sequence ID" value="GAM56154.1"/>
    <property type="molecule type" value="Genomic_DNA"/>
</dbReference>
<dbReference type="InterPro" id="IPR050960">
    <property type="entry name" value="AB_hydrolase_4_sf"/>
</dbReference>
<name>A0A0B8NZH8_9VIBR</name>
<dbReference type="InterPro" id="IPR036685">
    <property type="entry name" value="YehU-like_sf"/>
</dbReference>
<dbReference type="SUPFAM" id="SSF53474">
    <property type="entry name" value="alpha/beta-Hydrolases"/>
    <property type="match status" value="1"/>
</dbReference>
<comment type="similarity">
    <text evidence="1">Belongs to the UPF0270 family.</text>
</comment>
<dbReference type="InterPro" id="IPR000073">
    <property type="entry name" value="AB_hydrolase_1"/>
</dbReference>
<comment type="similarity">
    <text evidence="2">Belongs to the AB hydrolase superfamily. AB hydrolase 4 family.</text>
</comment>
<evidence type="ECO:0000256" key="1">
    <source>
        <dbReference type="ARBA" id="ARBA00006450"/>
    </source>
</evidence>
<dbReference type="InterPro" id="IPR029058">
    <property type="entry name" value="AB_hydrolase_fold"/>
</dbReference>
<protein>
    <submittedName>
        <fullName evidence="4">Hydrolase</fullName>
    </submittedName>
</protein>
<dbReference type="PANTHER" id="PTHR10794">
    <property type="entry name" value="ABHYDROLASE DOMAIN-CONTAINING PROTEIN"/>
    <property type="match status" value="1"/>
</dbReference>
<reference evidence="4 5" key="1">
    <citation type="submission" date="2015-01" db="EMBL/GenBank/DDBJ databases">
        <title>Vibrio sp. C1 JCM 19231 whole genome shotgun sequence.</title>
        <authorList>
            <person name="Sawabe T."/>
            <person name="Meirelles P."/>
            <person name="Feng G."/>
            <person name="Sayaka M."/>
            <person name="Hattori M."/>
            <person name="Ohkuma M."/>
        </authorList>
    </citation>
    <scope>NUCLEOTIDE SEQUENCE [LARGE SCALE GENOMIC DNA]</scope>
    <source>
        <strain evidence="5">JCM 19231</strain>
    </source>
</reference>
<dbReference type="SUPFAM" id="SSF118001">
    <property type="entry name" value="YehU-like"/>
    <property type="match status" value="1"/>
</dbReference>
<dbReference type="Pfam" id="PF06794">
    <property type="entry name" value="UPF0270"/>
    <property type="match status" value="1"/>
</dbReference>
<dbReference type="PANTHER" id="PTHR10794:SF94">
    <property type="entry name" value="ESTERASE YHET-RELATED"/>
    <property type="match status" value="1"/>
</dbReference>
<dbReference type="GO" id="GO:0034338">
    <property type="term" value="F:short-chain carboxylesterase activity"/>
    <property type="evidence" value="ECO:0007669"/>
    <property type="project" value="TreeGrafter"/>
</dbReference>